<gene>
    <name evidence="8" type="ORF">LCGC14_2821840</name>
</gene>
<dbReference type="InterPro" id="IPR013324">
    <property type="entry name" value="RNA_pol_sigma_r3/r4-like"/>
</dbReference>
<evidence type="ECO:0000256" key="1">
    <source>
        <dbReference type="ARBA" id="ARBA00010641"/>
    </source>
</evidence>
<proteinExistence type="inferred from homology"/>
<name>A0A0F9AQ60_9ZZZZ</name>
<comment type="caution">
    <text evidence="8">The sequence shown here is derived from an EMBL/GenBank/DDBJ whole genome shotgun (WGS) entry which is preliminary data.</text>
</comment>
<dbReference type="PANTHER" id="PTHR43133">
    <property type="entry name" value="RNA POLYMERASE ECF-TYPE SIGMA FACTO"/>
    <property type="match status" value="1"/>
</dbReference>
<keyword evidence="5" id="KW-0804">Transcription</keyword>
<dbReference type="InterPro" id="IPR013325">
    <property type="entry name" value="RNA_pol_sigma_r2"/>
</dbReference>
<dbReference type="InterPro" id="IPR036388">
    <property type="entry name" value="WH-like_DNA-bd_sf"/>
</dbReference>
<dbReference type="Gene3D" id="1.10.1740.10">
    <property type="match status" value="1"/>
</dbReference>
<dbReference type="Pfam" id="PF04542">
    <property type="entry name" value="Sigma70_r2"/>
    <property type="match status" value="1"/>
</dbReference>
<dbReference type="Gene3D" id="1.10.10.10">
    <property type="entry name" value="Winged helix-like DNA-binding domain superfamily/Winged helix DNA-binding domain"/>
    <property type="match status" value="1"/>
</dbReference>
<keyword evidence="3" id="KW-0731">Sigma factor</keyword>
<dbReference type="NCBIfam" id="TIGR02937">
    <property type="entry name" value="sigma70-ECF"/>
    <property type="match status" value="1"/>
</dbReference>
<reference evidence="8" key="1">
    <citation type="journal article" date="2015" name="Nature">
        <title>Complex archaea that bridge the gap between prokaryotes and eukaryotes.</title>
        <authorList>
            <person name="Spang A."/>
            <person name="Saw J.H."/>
            <person name="Jorgensen S.L."/>
            <person name="Zaremba-Niedzwiedzka K."/>
            <person name="Martijn J."/>
            <person name="Lind A.E."/>
            <person name="van Eijk R."/>
            <person name="Schleper C."/>
            <person name="Guy L."/>
            <person name="Ettema T.J."/>
        </authorList>
    </citation>
    <scope>NUCLEOTIDE SEQUENCE</scope>
</reference>
<evidence type="ECO:0000256" key="2">
    <source>
        <dbReference type="ARBA" id="ARBA00023015"/>
    </source>
</evidence>
<dbReference type="GO" id="GO:0003677">
    <property type="term" value="F:DNA binding"/>
    <property type="evidence" value="ECO:0007669"/>
    <property type="project" value="UniProtKB-KW"/>
</dbReference>
<dbReference type="Pfam" id="PF04545">
    <property type="entry name" value="Sigma70_r4"/>
    <property type="match status" value="1"/>
</dbReference>
<dbReference type="GO" id="GO:0006352">
    <property type="term" value="P:DNA-templated transcription initiation"/>
    <property type="evidence" value="ECO:0007669"/>
    <property type="project" value="InterPro"/>
</dbReference>
<dbReference type="AlphaFoldDB" id="A0A0F9AQ60"/>
<dbReference type="InterPro" id="IPR039425">
    <property type="entry name" value="RNA_pol_sigma-70-like"/>
</dbReference>
<keyword evidence="4" id="KW-0238">DNA-binding</keyword>
<dbReference type="GO" id="GO:0016987">
    <property type="term" value="F:sigma factor activity"/>
    <property type="evidence" value="ECO:0007669"/>
    <property type="project" value="UniProtKB-KW"/>
</dbReference>
<evidence type="ECO:0000259" key="6">
    <source>
        <dbReference type="Pfam" id="PF04542"/>
    </source>
</evidence>
<protein>
    <recommendedName>
        <fullName evidence="9">HTH luxR-type domain-containing protein</fullName>
    </recommendedName>
</protein>
<dbReference type="EMBL" id="LAZR01053505">
    <property type="protein sequence ID" value="KKK80604.1"/>
    <property type="molecule type" value="Genomic_DNA"/>
</dbReference>
<dbReference type="InterPro" id="IPR014284">
    <property type="entry name" value="RNA_pol_sigma-70_dom"/>
</dbReference>
<dbReference type="InterPro" id="IPR007630">
    <property type="entry name" value="RNA_pol_sigma70_r4"/>
</dbReference>
<organism evidence="8">
    <name type="scientific">marine sediment metagenome</name>
    <dbReference type="NCBI Taxonomy" id="412755"/>
    <lineage>
        <taxon>unclassified sequences</taxon>
        <taxon>metagenomes</taxon>
        <taxon>ecological metagenomes</taxon>
    </lineage>
</organism>
<evidence type="ECO:0008006" key="9">
    <source>
        <dbReference type="Google" id="ProtNLM"/>
    </source>
</evidence>
<evidence type="ECO:0000313" key="8">
    <source>
        <dbReference type="EMBL" id="KKK80604.1"/>
    </source>
</evidence>
<keyword evidence="2" id="KW-0805">Transcription regulation</keyword>
<comment type="similarity">
    <text evidence="1">Belongs to the sigma-70 factor family. ECF subfamily.</text>
</comment>
<feature type="domain" description="RNA polymerase sigma-70 region 4" evidence="7">
    <location>
        <begin position="127"/>
        <end position="172"/>
    </location>
</feature>
<dbReference type="CDD" id="cd06171">
    <property type="entry name" value="Sigma70_r4"/>
    <property type="match status" value="1"/>
</dbReference>
<accession>A0A0F9AQ60</accession>
<sequence>MQNDHELRLIIERAKEHDLEALSRIYEEFFDRIYGYILIRVRNKEAAEDLAGQTFLRMLERMNGFNWKGAGFRSWLFRIAHNLVIDLFRSRQTISYDETVSKVWGSAEDSAIANETLNEVLESLTLLNENQRQVVLLRLVGGLSCRETAETLALSETNVRALQHRALARVRKKLKVKTDV</sequence>
<evidence type="ECO:0000259" key="7">
    <source>
        <dbReference type="Pfam" id="PF04545"/>
    </source>
</evidence>
<evidence type="ECO:0000256" key="4">
    <source>
        <dbReference type="ARBA" id="ARBA00023125"/>
    </source>
</evidence>
<dbReference type="InterPro" id="IPR007627">
    <property type="entry name" value="RNA_pol_sigma70_r2"/>
</dbReference>
<evidence type="ECO:0000256" key="3">
    <source>
        <dbReference type="ARBA" id="ARBA00023082"/>
    </source>
</evidence>
<evidence type="ECO:0000256" key="5">
    <source>
        <dbReference type="ARBA" id="ARBA00023163"/>
    </source>
</evidence>
<dbReference type="SUPFAM" id="SSF88659">
    <property type="entry name" value="Sigma3 and sigma4 domains of RNA polymerase sigma factors"/>
    <property type="match status" value="1"/>
</dbReference>
<dbReference type="SUPFAM" id="SSF88946">
    <property type="entry name" value="Sigma2 domain of RNA polymerase sigma factors"/>
    <property type="match status" value="1"/>
</dbReference>
<feature type="domain" description="RNA polymerase sigma-70 region 2" evidence="6">
    <location>
        <begin position="26"/>
        <end position="92"/>
    </location>
</feature>
<dbReference type="PANTHER" id="PTHR43133:SF57">
    <property type="entry name" value="RNA POLYMERASE SIGMA-70 FACTOR"/>
    <property type="match status" value="1"/>
</dbReference>